<reference evidence="2" key="2">
    <citation type="submission" date="2025-08" db="UniProtKB">
        <authorList>
            <consortium name="RefSeq"/>
        </authorList>
    </citation>
    <scope>IDENTIFICATION</scope>
    <source>
        <tissue evidence="2">Leaf</tissue>
    </source>
</reference>
<dbReference type="Proteomes" id="UP000790787">
    <property type="component" value="Chromosome 15"/>
</dbReference>
<accession>A0AC58SRC0</accession>
<reference evidence="1" key="1">
    <citation type="journal article" date="2014" name="Nat. Commun.">
        <title>The tobacco genome sequence and its comparison with those of tomato and potato.</title>
        <authorList>
            <person name="Sierro N."/>
            <person name="Battey J.N."/>
            <person name="Ouadi S."/>
            <person name="Bakaher N."/>
            <person name="Bovet L."/>
            <person name="Willig A."/>
            <person name="Goepfert S."/>
            <person name="Peitsch M.C."/>
            <person name="Ivanov N.V."/>
        </authorList>
    </citation>
    <scope>NUCLEOTIDE SEQUENCE [LARGE SCALE GENOMIC DNA]</scope>
</reference>
<protein>
    <submittedName>
        <fullName evidence="2">Uncharacterized protein LOC142169537</fullName>
    </submittedName>
</protein>
<keyword evidence="1" id="KW-1185">Reference proteome</keyword>
<evidence type="ECO:0000313" key="1">
    <source>
        <dbReference type="Proteomes" id="UP000790787"/>
    </source>
</evidence>
<gene>
    <name evidence="2" type="primary">LOC142169537</name>
</gene>
<organism evidence="1 2">
    <name type="scientific">Nicotiana tabacum</name>
    <name type="common">Common tobacco</name>
    <dbReference type="NCBI Taxonomy" id="4097"/>
    <lineage>
        <taxon>Eukaryota</taxon>
        <taxon>Viridiplantae</taxon>
        <taxon>Streptophyta</taxon>
        <taxon>Embryophyta</taxon>
        <taxon>Tracheophyta</taxon>
        <taxon>Spermatophyta</taxon>
        <taxon>Magnoliopsida</taxon>
        <taxon>eudicotyledons</taxon>
        <taxon>Gunneridae</taxon>
        <taxon>Pentapetalae</taxon>
        <taxon>asterids</taxon>
        <taxon>lamiids</taxon>
        <taxon>Solanales</taxon>
        <taxon>Solanaceae</taxon>
        <taxon>Nicotianoideae</taxon>
        <taxon>Nicotianeae</taxon>
        <taxon>Nicotiana</taxon>
    </lineage>
</organism>
<sequence>MAEYKAWILVIRMAIDMNIKELLVIGDSDLLIQKEFTDALATLSSMIQHPNKNYIDPIEVEIKDQDAYYIHVNEEPYRKPWEVLYRRTPDLGLLRCVDAAEATRLLEEIHAATCGPHMKGFTWILLDDYGKRQHPLYAQVSPVPYPQRLHLGSAK</sequence>
<evidence type="ECO:0000313" key="2">
    <source>
        <dbReference type="RefSeq" id="XP_075087508.1"/>
    </source>
</evidence>
<name>A0AC58SRC0_TOBAC</name>
<dbReference type="RefSeq" id="XP_075087508.1">
    <property type="nucleotide sequence ID" value="XM_075231407.1"/>
</dbReference>
<proteinExistence type="predicted"/>